<evidence type="ECO:0000256" key="6">
    <source>
        <dbReference type="ARBA" id="ARBA00023034"/>
    </source>
</evidence>
<dbReference type="EMBL" id="JAQQWP010000009">
    <property type="protein sequence ID" value="KAK8101496.1"/>
    <property type="molecule type" value="Genomic_DNA"/>
</dbReference>
<keyword evidence="5" id="KW-0653">Protein transport</keyword>
<dbReference type="PANTHER" id="PTHR12961:SF0">
    <property type="entry name" value="CONSERVED OLIGOMERIC GOLGI COMPLEX SUBUNIT 2"/>
    <property type="match status" value="1"/>
</dbReference>
<evidence type="ECO:0000256" key="2">
    <source>
        <dbReference type="ARBA" id="ARBA00007603"/>
    </source>
</evidence>
<keyword evidence="6" id="KW-0333">Golgi apparatus</keyword>
<dbReference type="GO" id="GO:0017119">
    <property type="term" value="C:Golgi transport complex"/>
    <property type="evidence" value="ECO:0007669"/>
    <property type="project" value="TreeGrafter"/>
</dbReference>
<sequence length="278" mass="30220">MSLQTPMSPSRPNSSRRFNLPSSSSSDTDGDDDPNNLPFPTALPRSDFLSPSFDAASYLSSLSERHQTLEDLRQDLRDRSAAISTELLELVNANYTGGEERVEDVRVGLLGFRRAIEEVKGRVGDRGREIQGLSTELGGVRGEIETGRRMLELNDRLELLEGRLALDGAEVDSDESEDDEDEEENQIVGSSATKLAALAKDYTTIDAMADDIGRDTSYVKKLAERIAKCRATILLDVGTTIKAAKKAGPSGQEKLIKLMAVCSTLDAQKEAIKALKGA</sequence>
<keyword evidence="4" id="KW-0813">Transport</keyword>
<keyword evidence="7" id="KW-0472">Membrane</keyword>
<evidence type="ECO:0000256" key="3">
    <source>
        <dbReference type="ARBA" id="ARBA00020977"/>
    </source>
</evidence>
<dbReference type="PANTHER" id="PTHR12961">
    <property type="entry name" value="CONSERVED OLIGOMERIC GOLGI COMPLEX COMPONENT 2"/>
    <property type="match status" value="1"/>
</dbReference>
<dbReference type="GO" id="GO:0015031">
    <property type="term" value="P:protein transport"/>
    <property type="evidence" value="ECO:0007669"/>
    <property type="project" value="UniProtKB-KW"/>
</dbReference>
<protein>
    <recommendedName>
        <fullName evidence="3">Conserved oligomeric Golgi complex subunit 2</fullName>
    </recommendedName>
    <alternativeName>
        <fullName evidence="8">Component of oligomeric Golgi complex 2</fullName>
    </alternativeName>
</protein>
<feature type="region of interest" description="Disordered" evidence="9">
    <location>
        <begin position="168"/>
        <end position="188"/>
    </location>
</feature>
<evidence type="ECO:0000256" key="1">
    <source>
        <dbReference type="ARBA" id="ARBA00004395"/>
    </source>
</evidence>
<evidence type="ECO:0000256" key="9">
    <source>
        <dbReference type="SAM" id="MobiDB-lite"/>
    </source>
</evidence>
<gene>
    <name evidence="11" type="ORF">PG999_011870</name>
</gene>
<dbReference type="InterPro" id="IPR009316">
    <property type="entry name" value="COG2"/>
</dbReference>
<organism evidence="11 12">
    <name type="scientific">Apiospora kogelbergensis</name>
    <dbReference type="NCBI Taxonomy" id="1337665"/>
    <lineage>
        <taxon>Eukaryota</taxon>
        <taxon>Fungi</taxon>
        <taxon>Dikarya</taxon>
        <taxon>Ascomycota</taxon>
        <taxon>Pezizomycotina</taxon>
        <taxon>Sordariomycetes</taxon>
        <taxon>Xylariomycetidae</taxon>
        <taxon>Amphisphaeriales</taxon>
        <taxon>Apiosporaceae</taxon>
        <taxon>Apiospora</taxon>
    </lineage>
</organism>
<feature type="compositionally biased region" description="Low complexity" evidence="9">
    <location>
        <begin position="8"/>
        <end position="27"/>
    </location>
</feature>
<dbReference type="AlphaFoldDB" id="A0AAW0QPY3"/>
<evidence type="ECO:0000256" key="8">
    <source>
        <dbReference type="ARBA" id="ARBA00031344"/>
    </source>
</evidence>
<feature type="domain" description="Conserved oligomeric Golgi complex subunit 2 N-terminal" evidence="10">
    <location>
        <begin position="45"/>
        <end position="96"/>
    </location>
</feature>
<accession>A0AAW0QPY3</accession>
<keyword evidence="12" id="KW-1185">Reference proteome</keyword>
<comment type="similarity">
    <text evidence="2">Belongs to the COG2 family.</text>
</comment>
<feature type="region of interest" description="Disordered" evidence="9">
    <location>
        <begin position="1"/>
        <end position="45"/>
    </location>
</feature>
<dbReference type="InterPro" id="IPR024602">
    <property type="entry name" value="COG_su2_N"/>
</dbReference>
<proteinExistence type="inferred from homology"/>
<evidence type="ECO:0000256" key="5">
    <source>
        <dbReference type="ARBA" id="ARBA00022927"/>
    </source>
</evidence>
<dbReference type="Proteomes" id="UP001392437">
    <property type="component" value="Unassembled WGS sequence"/>
</dbReference>
<dbReference type="GO" id="GO:0006891">
    <property type="term" value="P:intra-Golgi vesicle-mediated transport"/>
    <property type="evidence" value="ECO:0007669"/>
    <property type="project" value="TreeGrafter"/>
</dbReference>
<dbReference type="Pfam" id="PF06148">
    <property type="entry name" value="COG2_N"/>
    <property type="match status" value="1"/>
</dbReference>
<evidence type="ECO:0000256" key="4">
    <source>
        <dbReference type="ARBA" id="ARBA00022448"/>
    </source>
</evidence>
<feature type="compositionally biased region" description="Acidic residues" evidence="9">
    <location>
        <begin position="169"/>
        <end position="185"/>
    </location>
</feature>
<comment type="caution">
    <text evidence="11">The sequence shown here is derived from an EMBL/GenBank/DDBJ whole genome shotgun (WGS) entry which is preliminary data.</text>
</comment>
<name>A0AAW0QPY3_9PEZI</name>
<comment type="subcellular location">
    <subcellularLocation>
        <location evidence="1">Golgi apparatus membrane</location>
        <topology evidence="1">Peripheral membrane protein</topology>
    </subcellularLocation>
</comment>
<dbReference type="GO" id="GO:0007030">
    <property type="term" value="P:Golgi organization"/>
    <property type="evidence" value="ECO:0007669"/>
    <property type="project" value="InterPro"/>
</dbReference>
<reference evidence="11 12" key="1">
    <citation type="submission" date="2023-01" db="EMBL/GenBank/DDBJ databases">
        <title>Analysis of 21 Apiospora genomes using comparative genomics revels a genus with tremendous synthesis potential of carbohydrate active enzymes and secondary metabolites.</title>
        <authorList>
            <person name="Sorensen T."/>
        </authorList>
    </citation>
    <scope>NUCLEOTIDE SEQUENCE [LARGE SCALE GENOMIC DNA]</scope>
    <source>
        <strain evidence="11 12">CBS 117206</strain>
    </source>
</reference>
<dbReference type="GO" id="GO:0000139">
    <property type="term" value="C:Golgi membrane"/>
    <property type="evidence" value="ECO:0007669"/>
    <property type="project" value="UniProtKB-SubCell"/>
</dbReference>
<evidence type="ECO:0000259" key="10">
    <source>
        <dbReference type="Pfam" id="PF06148"/>
    </source>
</evidence>
<evidence type="ECO:0000313" key="11">
    <source>
        <dbReference type="EMBL" id="KAK8101496.1"/>
    </source>
</evidence>
<evidence type="ECO:0000313" key="12">
    <source>
        <dbReference type="Proteomes" id="UP001392437"/>
    </source>
</evidence>
<evidence type="ECO:0000256" key="7">
    <source>
        <dbReference type="ARBA" id="ARBA00023136"/>
    </source>
</evidence>